<dbReference type="Proteomes" id="UP000177932">
    <property type="component" value="Unassembled WGS sequence"/>
</dbReference>
<dbReference type="GO" id="GO:0016757">
    <property type="term" value="F:glycosyltransferase activity"/>
    <property type="evidence" value="ECO:0007669"/>
    <property type="project" value="InterPro"/>
</dbReference>
<evidence type="ECO:0000313" key="3">
    <source>
        <dbReference type="Proteomes" id="UP000177932"/>
    </source>
</evidence>
<dbReference type="PANTHER" id="PTHR45947">
    <property type="entry name" value="SULFOQUINOVOSYL TRANSFERASE SQD2"/>
    <property type="match status" value="1"/>
</dbReference>
<dbReference type="Pfam" id="PF00534">
    <property type="entry name" value="Glycos_transf_1"/>
    <property type="match status" value="1"/>
</dbReference>
<sequence>MNILIITQRVDINDDNLGFFHEWLEKFAKNSDKVFVVCLWKGDYKLPSNVEIFSMGKESGASKIIQFFRLQAYLFRRVKRCDGIFIHMSPIYAIGSFPMAKLFRKKMLMWYVHKSKNFKLWLAEKLVNKIYTASQESFLIKSRKVEVVGHGIDTDKFFPKKIDGSGKFKILFAGRISPIKDLKTLISAMGILSKEIGSGSFNLEIVGDAVDGEEQEYFNALMKIIKERKLSDCVSFSGGLRHDEMPSKYNNSDVLVNLSPTGGMDKAVLEAMSCGILVLAANETFKSILAQANYNSMFRFGDAEDFSRKIVGLMSISQEERDRIGVGLRSVMVKNHSLDNLIKRISEYFK</sequence>
<gene>
    <name evidence="2" type="ORF">A2827_03705</name>
</gene>
<evidence type="ECO:0000259" key="1">
    <source>
        <dbReference type="Pfam" id="PF00534"/>
    </source>
</evidence>
<proteinExistence type="predicted"/>
<dbReference type="CDD" id="cd03801">
    <property type="entry name" value="GT4_PimA-like"/>
    <property type="match status" value="1"/>
</dbReference>
<protein>
    <recommendedName>
        <fullName evidence="1">Glycosyl transferase family 1 domain-containing protein</fullName>
    </recommendedName>
</protein>
<feature type="domain" description="Glycosyl transferase family 1" evidence="1">
    <location>
        <begin position="156"/>
        <end position="324"/>
    </location>
</feature>
<organism evidence="2 3">
    <name type="scientific">Candidatus Spechtbacteria bacterium RIFCSPHIGHO2_01_FULL_43_30</name>
    <dbReference type="NCBI Taxonomy" id="1802158"/>
    <lineage>
        <taxon>Bacteria</taxon>
        <taxon>Candidatus Spechtiibacteriota</taxon>
    </lineage>
</organism>
<accession>A0A1G2H4H2</accession>
<name>A0A1G2H4H2_9BACT</name>
<comment type="caution">
    <text evidence="2">The sequence shown here is derived from an EMBL/GenBank/DDBJ whole genome shotgun (WGS) entry which is preliminary data.</text>
</comment>
<dbReference type="Gene3D" id="3.40.50.2000">
    <property type="entry name" value="Glycogen Phosphorylase B"/>
    <property type="match status" value="2"/>
</dbReference>
<dbReference type="InterPro" id="IPR050194">
    <property type="entry name" value="Glycosyltransferase_grp1"/>
</dbReference>
<dbReference type="PANTHER" id="PTHR45947:SF3">
    <property type="entry name" value="SULFOQUINOVOSYL TRANSFERASE SQD2"/>
    <property type="match status" value="1"/>
</dbReference>
<dbReference type="STRING" id="1802158.A2827_03705"/>
<dbReference type="AlphaFoldDB" id="A0A1G2H4H2"/>
<dbReference type="InterPro" id="IPR001296">
    <property type="entry name" value="Glyco_trans_1"/>
</dbReference>
<dbReference type="EMBL" id="MHOD01000032">
    <property type="protein sequence ID" value="OGZ57363.1"/>
    <property type="molecule type" value="Genomic_DNA"/>
</dbReference>
<reference evidence="2 3" key="1">
    <citation type="journal article" date="2016" name="Nat. Commun.">
        <title>Thousands of microbial genomes shed light on interconnected biogeochemical processes in an aquifer system.</title>
        <authorList>
            <person name="Anantharaman K."/>
            <person name="Brown C.T."/>
            <person name="Hug L.A."/>
            <person name="Sharon I."/>
            <person name="Castelle C.J."/>
            <person name="Probst A.J."/>
            <person name="Thomas B.C."/>
            <person name="Singh A."/>
            <person name="Wilkins M.J."/>
            <person name="Karaoz U."/>
            <person name="Brodie E.L."/>
            <person name="Williams K.H."/>
            <person name="Hubbard S.S."/>
            <person name="Banfield J.F."/>
        </authorList>
    </citation>
    <scope>NUCLEOTIDE SEQUENCE [LARGE SCALE GENOMIC DNA]</scope>
</reference>
<dbReference type="SUPFAM" id="SSF53756">
    <property type="entry name" value="UDP-Glycosyltransferase/glycogen phosphorylase"/>
    <property type="match status" value="1"/>
</dbReference>
<evidence type="ECO:0000313" key="2">
    <source>
        <dbReference type="EMBL" id="OGZ57363.1"/>
    </source>
</evidence>